<keyword evidence="1" id="KW-0732">Signal</keyword>
<evidence type="ECO:0008006" key="4">
    <source>
        <dbReference type="Google" id="ProtNLM"/>
    </source>
</evidence>
<evidence type="ECO:0000313" key="3">
    <source>
        <dbReference type="Proteomes" id="UP001321014"/>
    </source>
</evidence>
<reference evidence="2 3" key="1">
    <citation type="submission" date="2022-10" db="EMBL/GenBank/DDBJ databases">
        <title>Ruegeria sp. nov., isolated from ocean surface water.</title>
        <authorList>
            <person name="He W."/>
            <person name="Wang L."/>
            <person name="Zhang D.-F."/>
        </authorList>
    </citation>
    <scope>NUCLEOTIDE SEQUENCE [LARGE SCALE GENOMIC DNA]</scope>
    <source>
        <strain evidence="2 3">WL0004</strain>
    </source>
</reference>
<dbReference type="RefSeq" id="WP_263390204.1">
    <property type="nucleotide sequence ID" value="NZ_JAOVQN010000034.1"/>
</dbReference>
<sequence length="115" mass="12353">MMRVTVLIFAHSAGSGFSGAALADETQPVKPDQTSTTERFDPLIWAETVLRNRVDLSAGALPNGSETGPFALSAAVPFVDTRGMRFSLVGALAWDPDLAKKSRYSLGRGLSQQLW</sequence>
<evidence type="ECO:0000313" key="2">
    <source>
        <dbReference type="EMBL" id="MCU9840331.1"/>
    </source>
</evidence>
<protein>
    <recommendedName>
        <fullName evidence="4">Transporter</fullName>
    </recommendedName>
</protein>
<accession>A0ABT2WWR5</accession>
<feature type="signal peptide" evidence="1">
    <location>
        <begin position="1"/>
        <end position="23"/>
    </location>
</feature>
<name>A0ABT2WWR5_9RHOB</name>
<gene>
    <name evidence="2" type="ORF">OEZ49_21470</name>
</gene>
<proteinExistence type="predicted"/>
<feature type="chain" id="PRO_5045721105" description="Transporter" evidence="1">
    <location>
        <begin position="24"/>
        <end position="115"/>
    </location>
</feature>
<dbReference type="Proteomes" id="UP001321014">
    <property type="component" value="Unassembled WGS sequence"/>
</dbReference>
<comment type="caution">
    <text evidence="2">The sequence shown here is derived from an EMBL/GenBank/DDBJ whole genome shotgun (WGS) entry which is preliminary data.</text>
</comment>
<dbReference type="EMBL" id="JAOVQN010000034">
    <property type="protein sequence ID" value="MCU9840331.1"/>
    <property type="molecule type" value="Genomic_DNA"/>
</dbReference>
<keyword evidence="3" id="KW-1185">Reference proteome</keyword>
<evidence type="ECO:0000256" key="1">
    <source>
        <dbReference type="SAM" id="SignalP"/>
    </source>
</evidence>
<organism evidence="2 3">
    <name type="scientific">Ruegeria marisflavi</name>
    <dbReference type="NCBI Taxonomy" id="2984152"/>
    <lineage>
        <taxon>Bacteria</taxon>
        <taxon>Pseudomonadati</taxon>
        <taxon>Pseudomonadota</taxon>
        <taxon>Alphaproteobacteria</taxon>
        <taxon>Rhodobacterales</taxon>
        <taxon>Roseobacteraceae</taxon>
        <taxon>Ruegeria</taxon>
    </lineage>
</organism>